<dbReference type="OrthoDB" id="687591at2759"/>
<accession>A0A0P0Y203</accession>
<dbReference type="EMBL" id="AC112208">
    <property type="protein sequence ID" value="AAX94934.1"/>
    <property type="molecule type" value="Genomic_DNA"/>
</dbReference>
<dbReference type="KEGG" id="osa:107279909"/>
<dbReference type="Gramene" id="Os11t0303800-01">
    <property type="protein sequence ID" value="Os11t0303800-01"/>
    <property type="gene ID" value="Os11g0303800"/>
</dbReference>
<reference evidence="2" key="4">
    <citation type="submission" date="2006-11" db="EMBL/GenBank/DDBJ databases">
        <title>.</title>
        <authorList>
            <person name="Buell C."/>
            <person name="Yuan Q."/>
            <person name="Ouyang S."/>
            <person name="Liu J."/>
            <person name="Wang A."/>
            <person name="Maiti R."/>
            <person name="Lin H."/>
            <person name="Zhu W."/>
            <person name="Hamilton J."/>
            <person name="Jones K."/>
            <person name="Tallon L."/>
            <person name="Feldblyum T."/>
            <person name="Tsitrin T."/>
            <person name="Bera J."/>
            <person name="Kim M."/>
            <person name="Jin S."/>
            <person name="Fadrosh D."/>
            <person name="Vuong H."/>
            <person name="Overton II L."/>
            <person name="Reardon M."/>
            <person name="Weaver B."/>
            <person name="Johri S."/>
            <person name="Lewis M."/>
            <person name="Utterback T."/>
            <person name="Van Aken S."/>
            <person name="Wortman J."/>
            <person name="Haas B."/>
            <person name="Koo H."/>
            <person name="Zismann V."/>
            <person name="Hsiao J."/>
            <person name="Iobst S."/>
            <person name="de Vazeilles A."/>
            <person name="White O."/>
            <person name="Salzberg S."/>
            <person name="Fraser C."/>
        </authorList>
    </citation>
    <scope>NUCLEOTIDE SEQUENCE</scope>
</reference>
<reference evidence="2" key="3">
    <citation type="submission" date="2005-04" db="EMBL/GenBank/DDBJ databases">
        <authorList>
            <person name="Buell R."/>
        </authorList>
    </citation>
    <scope>NUCLEOTIDE SEQUENCE</scope>
</reference>
<dbReference type="GO" id="GO:0005840">
    <property type="term" value="C:ribosome"/>
    <property type="evidence" value="ECO:0007669"/>
    <property type="project" value="UniProtKB-KW"/>
</dbReference>
<evidence type="ECO:0000313" key="4">
    <source>
        <dbReference type="Proteomes" id="UP000000763"/>
    </source>
</evidence>
<feature type="region of interest" description="Disordered" evidence="1">
    <location>
        <begin position="1"/>
        <end position="93"/>
    </location>
</feature>
<evidence type="ECO:0000313" key="2">
    <source>
        <dbReference type="EMBL" id="AAX94934.1"/>
    </source>
</evidence>
<reference evidence="4" key="2">
    <citation type="journal article" date="2005" name="Nature">
        <title>The map-based sequence of the rice genome.</title>
        <authorList>
            <consortium name="International rice genome sequencing project (IRGSP)"/>
            <person name="Matsumoto T."/>
            <person name="Wu J."/>
            <person name="Kanamori H."/>
            <person name="Katayose Y."/>
            <person name="Fujisawa M."/>
            <person name="Namiki N."/>
            <person name="Mizuno H."/>
            <person name="Yamamoto K."/>
            <person name="Antonio B.A."/>
            <person name="Baba T."/>
            <person name="Sakata K."/>
            <person name="Nagamura Y."/>
            <person name="Aoki H."/>
            <person name="Arikawa K."/>
            <person name="Arita K."/>
            <person name="Bito T."/>
            <person name="Chiden Y."/>
            <person name="Fujitsuka N."/>
            <person name="Fukunaka R."/>
            <person name="Hamada M."/>
            <person name="Harada C."/>
            <person name="Hayashi A."/>
            <person name="Hijishita S."/>
            <person name="Honda M."/>
            <person name="Hosokawa S."/>
            <person name="Ichikawa Y."/>
            <person name="Idonuma A."/>
            <person name="Iijima M."/>
            <person name="Ikeda M."/>
            <person name="Ikeno M."/>
            <person name="Ito K."/>
            <person name="Ito S."/>
            <person name="Ito T."/>
            <person name="Ito Y."/>
            <person name="Ito Y."/>
            <person name="Iwabuchi A."/>
            <person name="Kamiya K."/>
            <person name="Karasawa W."/>
            <person name="Kurita K."/>
            <person name="Katagiri S."/>
            <person name="Kikuta A."/>
            <person name="Kobayashi H."/>
            <person name="Kobayashi N."/>
            <person name="Machita K."/>
            <person name="Maehara T."/>
            <person name="Masukawa M."/>
            <person name="Mizubayashi T."/>
            <person name="Mukai Y."/>
            <person name="Nagasaki H."/>
            <person name="Nagata Y."/>
            <person name="Naito S."/>
            <person name="Nakashima M."/>
            <person name="Nakama Y."/>
            <person name="Nakamichi Y."/>
            <person name="Nakamura M."/>
            <person name="Meguro A."/>
            <person name="Negishi M."/>
            <person name="Ohta I."/>
            <person name="Ohta T."/>
            <person name="Okamoto M."/>
            <person name="Ono N."/>
            <person name="Saji S."/>
            <person name="Sakaguchi M."/>
            <person name="Sakai K."/>
            <person name="Shibata M."/>
            <person name="Shimokawa T."/>
            <person name="Song J."/>
            <person name="Takazaki Y."/>
            <person name="Terasawa K."/>
            <person name="Tsugane M."/>
            <person name="Tsuji K."/>
            <person name="Ueda S."/>
            <person name="Waki K."/>
            <person name="Yamagata H."/>
            <person name="Yamamoto M."/>
            <person name="Yamamoto S."/>
            <person name="Yamane H."/>
            <person name="Yoshiki S."/>
            <person name="Yoshihara R."/>
            <person name="Yukawa K."/>
            <person name="Zhong H."/>
            <person name="Yano M."/>
            <person name="Yuan Q."/>
            <person name="Ouyang S."/>
            <person name="Liu J."/>
            <person name="Jones K.M."/>
            <person name="Gansberger K."/>
            <person name="Moffat K."/>
            <person name="Hill J."/>
            <person name="Bera J."/>
            <person name="Fadrosh D."/>
            <person name="Jin S."/>
            <person name="Johri S."/>
            <person name="Kim M."/>
            <person name="Overton L."/>
            <person name="Reardon M."/>
            <person name="Tsitrin T."/>
            <person name="Vuong H."/>
            <person name="Weaver B."/>
            <person name="Ciecko A."/>
            <person name="Tallon L."/>
            <person name="Jackson J."/>
            <person name="Pai G."/>
            <person name="Aken S.V."/>
            <person name="Utterback T."/>
            <person name="Reidmuller S."/>
            <person name="Feldblyum T."/>
            <person name="Hsiao J."/>
            <person name="Zismann V."/>
            <person name="Iobst S."/>
            <person name="de Vazeille A.R."/>
            <person name="Buell C.R."/>
            <person name="Ying K."/>
            <person name="Li Y."/>
            <person name="Lu T."/>
            <person name="Huang Y."/>
            <person name="Zhao Q."/>
            <person name="Feng Q."/>
            <person name="Zhang L."/>
            <person name="Zhu J."/>
            <person name="Weng Q."/>
            <person name="Mu J."/>
            <person name="Lu Y."/>
            <person name="Fan D."/>
            <person name="Liu Y."/>
            <person name="Guan J."/>
            <person name="Zhang Y."/>
            <person name="Yu S."/>
            <person name="Liu X."/>
            <person name="Zhang Y."/>
            <person name="Hong G."/>
            <person name="Han B."/>
            <person name="Choisne N."/>
            <person name="Demange N."/>
            <person name="Orjeda G."/>
            <person name="Samain S."/>
            <person name="Cattolico L."/>
            <person name="Pelletier E."/>
            <person name="Couloux A."/>
            <person name="Segurens B."/>
            <person name="Wincker P."/>
            <person name="D'Hont A."/>
            <person name="Scarpelli C."/>
            <person name="Weissenbach J."/>
            <person name="Salanoubat M."/>
            <person name="Quetier F."/>
            <person name="Yu Y."/>
            <person name="Kim H.R."/>
            <person name="Rambo T."/>
            <person name="Currie J."/>
            <person name="Collura K."/>
            <person name="Luo M."/>
            <person name="Yang T."/>
            <person name="Ammiraju J.S.S."/>
            <person name="Engler F."/>
            <person name="Soderlund C."/>
            <person name="Wing R.A."/>
            <person name="Palmer L.E."/>
            <person name="de la Bastide M."/>
            <person name="Spiegel L."/>
            <person name="Nascimento L."/>
            <person name="Zutavern T."/>
            <person name="O'Shaughnessy A."/>
            <person name="Dike S."/>
            <person name="Dedhia N."/>
            <person name="Preston R."/>
            <person name="Balija V."/>
            <person name="McCombie W.R."/>
            <person name="Chow T."/>
            <person name="Chen H."/>
            <person name="Chung M."/>
            <person name="Chen C."/>
            <person name="Shaw J."/>
            <person name="Wu H."/>
            <person name="Hsiao K."/>
            <person name="Chao Y."/>
            <person name="Chu M."/>
            <person name="Cheng C."/>
            <person name="Hour A."/>
            <person name="Lee P."/>
            <person name="Lin S."/>
            <person name="Lin Y."/>
            <person name="Liou J."/>
            <person name="Liu S."/>
            <person name="Hsing Y."/>
            <person name="Raghuvanshi S."/>
            <person name="Mohanty A."/>
            <person name="Bharti A.K."/>
            <person name="Gaur A."/>
            <person name="Gupta V."/>
            <person name="Kumar D."/>
            <person name="Ravi V."/>
            <person name="Vij S."/>
            <person name="Kapur A."/>
            <person name="Khurana P."/>
            <person name="Khurana P."/>
            <person name="Khurana J.P."/>
            <person name="Tyagi A.K."/>
            <person name="Gaikwad K."/>
            <person name="Singh A."/>
            <person name="Dalal V."/>
            <person name="Srivastava S."/>
            <person name="Dixit A."/>
            <person name="Pal A.K."/>
            <person name="Ghazi I.A."/>
            <person name="Yadav M."/>
            <person name="Pandit A."/>
            <person name="Bhargava A."/>
            <person name="Sureshbabu K."/>
            <person name="Batra K."/>
            <person name="Sharma T.R."/>
            <person name="Mohapatra T."/>
            <person name="Singh N.K."/>
            <person name="Messing J."/>
            <person name="Nelson A.B."/>
            <person name="Fuks G."/>
            <person name="Kavchok S."/>
            <person name="Keizer G."/>
            <person name="Linton E."/>
            <person name="Llaca V."/>
            <person name="Song R."/>
            <person name="Tanyolac B."/>
            <person name="Young S."/>
            <person name="Ho-Il K."/>
            <person name="Hahn J.H."/>
            <person name="Sangsakoo G."/>
            <person name="Vanavichit A."/>
            <person name="de Mattos Luiz.A.T."/>
            <person name="Zimmer P.D."/>
            <person name="Malone G."/>
            <person name="Dellagostin O."/>
            <person name="de Oliveira A.C."/>
            <person name="Bevan M."/>
            <person name="Bancroft I."/>
            <person name="Minx P."/>
            <person name="Cordum H."/>
            <person name="Wilson R."/>
            <person name="Cheng Z."/>
            <person name="Jin W."/>
            <person name="Jiang J."/>
            <person name="Leong S.A."/>
            <person name="Iwama H."/>
            <person name="Gojobori T."/>
            <person name="Itoh T."/>
            <person name="Niimura Y."/>
            <person name="Fujii Y."/>
            <person name="Habara T."/>
            <person name="Sakai H."/>
            <person name="Sato Y."/>
            <person name="Wilson G."/>
            <person name="Kumar K."/>
            <person name="McCouch S."/>
            <person name="Juretic N."/>
            <person name="Hoen D."/>
            <person name="Wright S."/>
            <person name="Bruskiewich R."/>
            <person name="Bureau T."/>
            <person name="Miyao A."/>
            <person name="Hirochika H."/>
            <person name="Nishikawa T."/>
            <person name="Kadowaki K."/>
            <person name="Sugiura M."/>
            <person name="Burr B."/>
            <person name="Sasaki T."/>
        </authorList>
    </citation>
    <scope>NUCLEOTIDE SEQUENCE [LARGE SCALE GENOMIC DNA]</scope>
    <source>
        <strain evidence="4">cv. Nipponbare</strain>
    </source>
</reference>
<dbReference type="PANTHER" id="PTHR44947">
    <property type="entry name" value="OS05G0501001 PROTEIN"/>
    <property type="match status" value="1"/>
</dbReference>
<keyword evidence="3" id="KW-0689">Ribosomal protein</keyword>
<organism evidence="3 4">
    <name type="scientific">Oryza sativa subsp. japonica</name>
    <name type="common">Rice</name>
    <dbReference type="NCBI Taxonomy" id="39947"/>
    <lineage>
        <taxon>Eukaryota</taxon>
        <taxon>Viridiplantae</taxon>
        <taxon>Streptophyta</taxon>
        <taxon>Embryophyta</taxon>
        <taxon>Tracheophyta</taxon>
        <taxon>Spermatophyta</taxon>
        <taxon>Magnoliopsida</taxon>
        <taxon>Liliopsida</taxon>
        <taxon>Poales</taxon>
        <taxon>Poaceae</taxon>
        <taxon>BOP clade</taxon>
        <taxon>Oryzoideae</taxon>
        <taxon>Oryzeae</taxon>
        <taxon>Oryzinae</taxon>
        <taxon>Oryza</taxon>
        <taxon>Oryza sativa</taxon>
    </lineage>
</organism>
<feature type="region of interest" description="Disordered" evidence="1">
    <location>
        <begin position="326"/>
        <end position="345"/>
    </location>
</feature>
<reference evidence="4" key="5">
    <citation type="journal article" date="2008" name="Nucleic Acids Res.">
        <title>The rice annotation project database (RAP-DB): 2008 update.</title>
        <authorList>
            <consortium name="The rice annotation project (RAP)"/>
        </authorList>
    </citation>
    <scope>GENOME REANNOTATION</scope>
    <source>
        <strain evidence="4">cv. Nipponbare</strain>
    </source>
</reference>
<sequence>MDPQGGGGSRLSAAGRGGNKRGGKQLGLKRSSAPAPSPATAQPPLPASSPPEAPSPATVQPPTPSSSPAVAAPSSSPAVPMSTMPPWPPQGAGWGSVPPNFAFLQGNQQGPSSWLYPTEGFVNFLQQNCLPQPQEGENFHLVGQTTNTMSTPPPTPQAAANNTVQIDIHEDAINDASAKKRSLRYWTHDEEERLASAWLNASKDPIHGNEKKGDTFWKEVTDEFNRKGNGKRTREINQLKVHWSRLKSSIGEFNDYWTKVTQMNTSGYDDDMLEKEAQQMYANTFGKPFALVHWWKILRKEPKWCAMIEKDKNKAEVVDIPDEQKRPIGREAAQAERNGKRKKDSMSEGIVILGDNIEKIIKVTQDRKLEREKVTEAQIHISNVNLKAAEQQKEAKMFEVYNSLLTQDTSNMSEEQKARRDKALQKLEEKLFAD</sequence>
<keyword evidence="3" id="KW-0687">Ribonucleoprotein</keyword>
<dbReference type="KEGG" id="osa:107281449"/>
<dbReference type="Proteomes" id="UP000000763">
    <property type="component" value="Chromosome 9"/>
</dbReference>
<proteinExistence type="predicted"/>
<feature type="compositionally biased region" description="Pro residues" evidence="1">
    <location>
        <begin position="35"/>
        <end position="65"/>
    </location>
</feature>
<evidence type="ECO:0000313" key="3">
    <source>
        <dbReference type="EMBL" id="BAD29051.1"/>
    </source>
</evidence>
<protein>
    <submittedName>
        <fullName evidence="3">Ribosomal protein-like</fullName>
    </submittedName>
    <submittedName>
        <fullName evidence="2">Transposon protein, putative, ping/pong/SNOOPY sub-class</fullName>
    </submittedName>
</protein>
<dbReference type="KEGG" id="osa:9267628"/>
<dbReference type="PANTHER" id="PTHR44947:SF1">
    <property type="entry name" value="OS11G0303800 PROTEIN"/>
    <property type="match status" value="1"/>
</dbReference>
<dbReference type="SMR" id="A0A0P0Y203"/>
<dbReference type="OMA" id="GEFNDYW"/>
<reference evidence="3" key="1">
    <citation type="submission" date="2002-09" db="EMBL/GenBank/DDBJ databases">
        <title>Oryza sativa nipponbare(GA3) genomic DNA, chromosome 9, BAC clone:OSJNBa0042H24.</title>
        <authorList>
            <person name="Sasaki T."/>
            <person name="Matsumoto T."/>
            <person name="Katayose Y."/>
        </authorList>
    </citation>
    <scope>NUCLEOTIDE SEQUENCE</scope>
</reference>
<feature type="compositionally biased region" description="Low complexity" evidence="1">
    <location>
        <begin position="66"/>
        <end position="82"/>
    </location>
</feature>
<gene>
    <name evidence="2" type="ordered locus">LOC_Os11g19870</name>
    <name evidence="3" type="ORF">OSJNBa0042H24.31</name>
</gene>
<dbReference type="EMBL" id="AP005689">
    <property type="protein sequence ID" value="BAD29051.1"/>
    <property type="molecule type" value="Genomic_DNA"/>
</dbReference>
<evidence type="ECO:0000256" key="1">
    <source>
        <dbReference type="SAM" id="MobiDB-lite"/>
    </source>
</evidence>
<name>A0A0P0Y203_ORYSJ</name>
<dbReference type="Proteomes" id="UP000000763">
    <property type="component" value="Chromosome 11"/>
</dbReference>
<dbReference type="AlphaFoldDB" id="A0A0P0Y203"/>
<feature type="compositionally biased region" description="Basic and acidic residues" evidence="1">
    <location>
        <begin position="326"/>
        <end position="338"/>
    </location>
</feature>